<dbReference type="Gene3D" id="3.30.230.10">
    <property type="match status" value="1"/>
</dbReference>
<dbReference type="PRINTS" id="PR00959">
    <property type="entry name" value="MEVGALKINASE"/>
</dbReference>
<sequence>MRIFVTGRLCLFGEHSDWAGEYRRVNPKIDLGYTLIVGTNQGIYADIKPNSTELIIRGSLYDGRRYEPLRLPMESNTLKCVAKEGGFFSYAAGTAYQFLTHYGVGGLEVDNYLTDLPIQKGLSSSAAFCVLMARGFNRLYDLKMTIREEMELAYLGERTTPSLCGRMDQACAYGNRPILMIFDGEQIDIIELKVSKDLFFVIVDLGGSKNTQEILRRLNECYPIATNPIEQNVQKYLGSISSEITRSAVKAIQKGDAQLLGALMTKAQAEFDRYVVPACPEQLTANQLHRLLHHEPLKPYIFGGKGVGSQGDGTAQLIVKNQSSQRKAIEIIQRDFPQMQLLELTISKLPV</sequence>
<name>A0A951UJ99_9NOST</name>
<keyword evidence="3 6" id="KW-0418">Kinase</keyword>
<feature type="domain" description="GHMP kinase N-terminal" evidence="5">
    <location>
        <begin position="90"/>
        <end position="174"/>
    </location>
</feature>
<dbReference type="InterPro" id="IPR036554">
    <property type="entry name" value="GHMP_kinase_C_sf"/>
</dbReference>
<dbReference type="Pfam" id="PF00288">
    <property type="entry name" value="GHMP_kinases_N"/>
    <property type="match status" value="1"/>
</dbReference>
<dbReference type="GO" id="GO:0005524">
    <property type="term" value="F:ATP binding"/>
    <property type="evidence" value="ECO:0007669"/>
    <property type="project" value="UniProtKB-KW"/>
</dbReference>
<dbReference type="PANTHER" id="PTHR10457">
    <property type="entry name" value="MEVALONATE KINASE/GALACTOKINASE"/>
    <property type="match status" value="1"/>
</dbReference>
<evidence type="ECO:0000256" key="1">
    <source>
        <dbReference type="ARBA" id="ARBA00006566"/>
    </source>
</evidence>
<proteinExistence type="inferred from homology"/>
<evidence type="ECO:0000259" key="5">
    <source>
        <dbReference type="Pfam" id="PF00288"/>
    </source>
</evidence>
<evidence type="ECO:0000256" key="2">
    <source>
        <dbReference type="ARBA" id="ARBA00022741"/>
    </source>
</evidence>
<dbReference type="GO" id="GO:0005829">
    <property type="term" value="C:cytosol"/>
    <property type="evidence" value="ECO:0007669"/>
    <property type="project" value="TreeGrafter"/>
</dbReference>
<dbReference type="Proteomes" id="UP000715781">
    <property type="component" value="Unassembled WGS sequence"/>
</dbReference>
<dbReference type="Gene3D" id="3.30.70.890">
    <property type="entry name" value="GHMP kinase, C-terminal domain"/>
    <property type="match status" value="1"/>
</dbReference>
<evidence type="ECO:0000256" key="3">
    <source>
        <dbReference type="ARBA" id="ARBA00022777"/>
    </source>
</evidence>
<reference evidence="6" key="1">
    <citation type="submission" date="2021-05" db="EMBL/GenBank/DDBJ databases">
        <authorList>
            <person name="Pietrasiak N."/>
            <person name="Ward R."/>
            <person name="Stajich J.E."/>
            <person name="Kurbessoian T."/>
        </authorList>
    </citation>
    <scope>NUCLEOTIDE SEQUENCE</scope>
    <source>
        <strain evidence="6">JT2-VF2</strain>
    </source>
</reference>
<evidence type="ECO:0000313" key="6">
    <source>
        <dbReference type="EMBL" id="MBW4564964.1"/>
    </source>
</evidence>
<accession>A0A951UJ99</accession>
<keyword evidence="4" id="KW-0067">ATP-binding</keyword>
<comment type="similarity">
    <text evidence="1">Belongs to the GHMP kinase family. GalK subfamily.</text>
</comment>
<keyword evidence="2" id="KW-0547">Nucleotide-binding</keyword>
<dbReference type="InterPro" id="IPR014721">
    <property type="entry name" value="Ribsml_uS5_D2-typ_fold_subgr"/>
</dbReference>
<dbReference type="InterPro" id="IPR020568">
    <property type="entry name" value="Ribosomal_Su5_D2-typ_SF"/>
</dbReference>
<keyword evidence="3 6" id="KW-0808">Transferase</keyword>
<dbReference type="GO" id="GO:0004335">
    <property type="term" value="F:galactokinase activity"/>
    <property type="evidence" value="ECO:0007669"/>
    <property type="project" value="TreeGrafter"/>
</dbReference>
<evidence type="ECO:0000313" key="7">
    <source>
        <dbReference type="Proteomes" id="UP000715781"/>
    </source>
</evidence>
<dbReference type="EMBL" id="JAHHHN010000028">
    <property type="protein sequence ID" value="MBW4564964.1"/>
    <property type="molecule type" value="Genomic_DNA"/>
</dbReference>
<dbReference type="SUPFAM" id="SSF55060">
    <property type="entry name" value="GHMP Kinase, C-terminal domain"/>
    <property type="match status" value="1"/>
</dbReference>
<protein>
    <submittedName>
        <fullName evidence="6">GHMP kinase</fullName>
    </submittedName>
</protein>
<organism evidence="6 7">
    <name type="scientific">Mojavia pulchra JT2-VF2</name>
    <dbReference type="NCBI Taxonomy" id="287848"/>
    <lineage>
        <taxon>Bacteria</taxon>
        <taxon>Bacillati</taxon>
        <taxon>Cyanobacteriota</taxon>
        <taxon>Cyanophyceae</taxon>
        <taxon>Nostocales</taxon>
        <taxon>Nostocaceae</taxon>
    </lineage>
</organism>
<dbReference type="SUPFAM" id="SSF54211">
    <property type="entry name" value="Ribosomal protein S5 domain 2-like"/>
    <property type="match status" value="1"/>
</dbReference>
<comment type="caution">
    <text evidence="6">The sequence shown here is derived from an EMBL/GenBank/DDBJ whole genome shotgun (WGS) entry which is preliminary data.</text>
</comment>
<reference evidence="6" key="2">
    <citation type="journal article" date="2022" name="Microbiol. Resour. Announc.">
        <title>Metagenome Sequencing to Explore Phylogenomics of Terrestrial Cyanobacteria.</title>
        <authorList>
            <person name="Ward R.D."/>
            <person name="Stajich J.E."/>
            <person name="Johansen J.R."/>
            <person name="Huntemann M."/>
            <person name="Clum A."/>
            <person name="Foster B."/>
            <person name="Foster B."/>
            <person name="Roux S."/>
            <person name="Palaniappan K."/>
            <person name="Varghese N."/>
            <person name="Mukherjee S."/>
            <person name="Reddy T.B.K."/>
            <person name="Daum C."/>
            <person name="Copeland A."/>
            <person name="Chen I.A."/>
            <person name="Ivanova N.N."/>
            <person name="Kyrpides N.C."/>
            <person name="Shapiro N."/>
            <person name="Eloe-Fadrosh E.A."/>
            <person name="Pietrasiak N."/>
        </authorList>
    </citation>
    <scope>NUCLEOTIDE SEQUENCE</scope>
    <source>
        <strain evidence="6">JT2-VF2</strain>
    </source>
</reference>
<gene>
    <name evidence="6" type="ORF">KME32_28420</name>
</gene>
<dbReference type="InterPro" id="IPR006204">
    <property type="entry name" value="GHMP_kinase_N_dom"/>
</dbReference>
<dbReference type="GO" id="GO:0006012">
    <property type="term" value="P:galactose metabolic process"/>
    <property type="evidence" value="ECO:0007669"/>
    <property type="project" value="TreeGrafter"/>
</dbReference>
<dbReference type="AlphaFoldDB" id="A0A951UJ99"/>
<evidence type="ECO:0000256" key="4">
    <source>
        <dbReference type="ARBA" id="ARBA00022840"/>
    </source>
</evidence>
<dbReference type="PANTHER" id="PTHR10457:SF7">
    <property type="entry name" value="GALACTOKINASE-RELATED"/>
    <property type="match status" value="1"/>
</dbReference>